<dbReference type="Pfam" id="PF00462">
    <property type="entry name" value="Glutaredoxin"/>
    <property type="match status" value="1"/>
</dbReference>
<protein>
    <recommendedName>
        <fullName evidence="2">Glutaredoxin domain-containing protein</fullName>
    </recommendedName>
</protein>
<feature type="region of interest" description="Disordered" evidence="1">
    <location>
        <begin position="1"/>
        <end position="26"/>
    </location>
</feature>
<dbReference type="SUPFAM" id="SSF52833">
    <property type="entry name" value="Thioredoxin-like"/>
    <property type="match status" value="1"/>
</dbReference>
<dbReference type="PANTHER" id="PTHR45669">
    <property type="entry name" value="GLUTAREDOXIN DOMAIN-CONTAINING CYSTEINE-RICH PROTEIN CG12206-RELATED"/>
    <property type="match status" value="1"/>
</dbReference>
<proteinExistence type="predicted"/>
<dbReference type="PANTHER" id="PTHR45669:SF26">
    <property type="entry name" value="GLUTAREDOXIN DOMAIN-CONTAINING PROTEIN"/>
    <property type="match status" value="1"/>
</dbReference>
<keyword evidence="4" id="KW-1185">Reference proteome</keyword>
<name>A0AAU9NPB6_9ASTR</name>
<dbReference type="InterPro" id="IPR036249">
    <property type="entry name" value="Thioredoxin-like_sf"/>
</dbReference>
<dbReference type="CDD" id="cd03031">
    <property type="entry name" value="GRX_GRX_like"/>
    <property type="match status" value="1"/>
</dbReference>
<dbReference type="Gene3D" id="3.40.30.10">
    <property type="entry name" value="Glutaredoxin"/>
    <property type="match status" value="1"/>
</dbReference>
<evidence type="ECO:0000313" key="3">
    <source>
        <dbReference type="EMBL" id="CAH1439699.1"/>
    </source>
</evidence>
<sequence>MWLSRKNSFNSSPSSPSRRNHTSSFNRHSFKNIEDLLIDDDMHVSTTNDLNNDHQHPFQKQKQPPSPIQNTRHCVFHRVRLANQLTKSLATVRLKPVSEKSPPELQNASPMYKSETSITIPGAEKKIVVYTTSLRVVRPTFEACRTVRSILQGFRVAVDVRDLSMDSSFKEELQKIMAQGGEVIQKNKVALPSVFLGGSYLGDAEDVRELCETGELKKLVERLPAVPRRVCEGCGDFRFIICNECNGSRKCYKKKGGFWCCTVCNMNGLIRCPACWTVNS</sequence>
<evidence type="ECO:0000313" key="4">
    <source>
        <dbReference type="Proteomes" id="UP001157418"/>
    </source>
</evidence>
<evidence type="ECO:0000256" key="1">
    <source>
        <dbReference type="SAM" id="MobiDB-lite"/>
    </source>
</evidence>
<dbReference type="Pfam" id="PF23733">
    <property type="entry name" value="GRXCR1-2_C"/>
    <property type="match status" value="1"/>
</dbReference>
<dbReference type="AlphaFoldDB" id="A0AAU9NPB6"/>
<dbReference type="EMBL" id="CAKMRJ010005208">
    <property type="protein sequence ID" value="CAH1439699.1"/>
    <property type="molecule type" value="Genomic_DNA"/>
</dbReference>
<dbReference type="InterPro" id="IPR002109">
    <property type="entry name" value="Glutaredoxin"/>
</dbReference>
<reference evidence="3 4" key="1">
    <citation type="submission" date="2022-01" db="EMBL/GenBank/DDBJ databases">
        <authorList>
            <person name="Xiong W."/>
            <person name="Schranz E."/>
        </authorList>
    </citation>
    <scope>NUCLEOTIDE SEQUENCE [LARGE SCALE GENOMIC DNA]</scope>
</reference>
<feature type="domain" description="Glutaredoxin" evidence="2">
    <location>
        <begin position="127"/>
        <end position="200"/>
    </location>
</feature>
<accession>A0AAU9NPB6</accession>
<evidence type="ECO:0000259" key="2">
    <source>
        <dbReference type="Pfam" id="PF00462"/>
    </source>
</evidence>
<dbReference type="Proteomes" id="UP001157418">
    <property type="component" value="Unassembled WGS sequence"/>
</dbReference>
<dbReference type="PROSITE" id="PS51354">
    <property type="entry name" value="GLUTAREDOXIN_2"/>
    <property type="match status" value="1"/>
</dbReference>
<feature type="compositionally biased region" description="Low complexity" evidence="1">
    <location>
        <begin position="1"/>
        <end position="17"/>
    </location>
</feature>
<feature type="region of interest" description="Disordered" evidence="1">
    <location>
        <begin position="44"/>
        <end position="69"/>
    </location>
</feature>
<gene>
    <name evidence="3" type="ORF">LVIROSA_LOCUS25879</name>
</gene>
<comment type="caution">
    <text evidence="3">The sequence shown here is derived from an EMBL/GenBank/DDBJ whole genome shotgun (WGS) entry which is preliminary data.</text>
</comment>
<organism evidence="3 4">
    <name type="scientific">Lactuca virosa</name>
    <dbReference type="NCBI Taxonomy" id="75947"/>
    <lineage>
        <taxon>Eukaryota</taxon>
        <taxon>Viridiplantae</taxon>
        <taxon>Streptophyta</taxon>
        <taxon>Embryophyta</taxon>
        <taxon>Tracheophyta</taxon>
        <taxon>Spermatophyta</taxon>
        <taxon>Magnoliopsida</taxon>
        <taxon>eudicotyledons</taxon>
        <taxon>Gunneridae</taxon>
        <taxon>Pentapetalae</taxon>
        <taxon>asterids</taxon>
        <taxon>campanulids</taxon>
        <taxon>Asterales</taxon>
        <taxon>Asteraceae</taxon>
        <taxon>Cichorioideae</taxon>
        <taxon>Cichorieae</taxon>
        <taxon>Lactucinae</taxon>
        <taxon>Lactuca</taxon>
    </lineage>
</organism>